<accession>A0ABW3V0Z1</accession>
<dbReference type="EMBL" id="JBHTMA010000030">
    <property type="protein sequence ID" value="MFD1226648.1"/>
    <property type="molecule type" value="Genomic_DNA"/>
</dbReference>
<sequence length="133" mass="15132">MPNTNIYFDLIKHTHDLIENWFSGSDTANTIYEQLIADFSPDFTMITLGGKELDYANLCSFFKAQSGAKPALKITLHNMTTIYENNDSAVITYQETQEQPQKPPHRRFSTVIVSKDPNGKPLWRHLHETTAAS</sequence>
<proteinExistence type="predicted"/>
<evidence type="ECO:0000313" key="2">
    <source>
        <dbReference type="Proteomes" id="UP001597263"/>
    </source>
</evidence>
<dbReference type="Gene3D" id="3.10.450.50">
    <property type="match status" value="1"/>
</dbReference>
<comment type="caution">
    <text evidence="1">The sequence shown here is derived from an EMBL/GenBank/DDBJ whole genome shotgun (WGS) entry which is preliminary data.</text>
</comment>
<keyword evidence="2" id="KW-1185">Reference proteome</keyword>
<name>A0ABW3V0Z1_9HYPH</name>
<evidence type="ECO:0000313" key="1">
    <source>
        <dbReference type="EMBL" id="MFD1226648.1"/>
    </source>
</evidence>
<organism evidence="1 2">
    <name type="scientific">Pseudochrobactrum kiredjianiae</name>
    <dbReference type="NCBI Taxonomy" id="386305"/>
    <lineage>
        <taxon>Bacteria</taxon>
        <taxon>Pseudomonadati</taxon>
        <taxon>Pseudomonadota</taxon>
        <taxon>Alphaproteobacteria</taxon>
        <taxon>Hyphomicrobiales</taxon>
        <taxon>Brucellaceae</taxon>
        <taxon>Pseudochrobactrum</taxon>
    </lineage>
</organism>
<gene>
    <name evidence="1" type="ORF">ACFQ35_05710</name>
</gene>
<dbReference type="RefSeq" id="WP_289388375.1">
    <property type="nucleotide sequence ID" value="NZ_JAUCBM010000011.1"/>
</dbReference>
<dbReference type="SUPFAM" id="SSF54427">
    <property type="entry name" value="NTF2-like"/>
    <property type="match status" value="1"/>
</dbReference>
<dbReference type="InterPro" id="IPR032710">
    <property type="entry name" value="NTF2-like_dom_sf"/>
</dbReference>
<dbReference type="Proteomes" id="UP001597263">
    <property type="component" value="Unassembled WGS sequence"/>
</dbReference>
<protein>
    <submittedName>
        <fullName evidence="1">DUF4440 domain-containing protein</fullName>
    </submittedName>
</protein>
<reference evidence="2" key="1">
    <citation type="journal article" date="2019" name="Int. J. Syst. Evol. Microbiol.">
        <title>The Global Catalogue of Microorganisms (GCM) 10K type strain sequencing project: providing services to taxonomists for standard genome sequencing and annotation.</title>
        <authorList>
            <consortium name="The Broad Institute Genomics Platform"/>
            <consortium name="The Broad Institute Genome Sequencing Center for Infectious Disease"/>
            <person name="Wu L."/>
            <person name="Ma J."/>
        </authorList>
    </citation>
    <scope>NUCLEOTIDE SEQUENCE [LARGE SCALE GENOMIC DNA]</scope>
    <source>
        <strain evidence="2">CCUG 49584</strain>
    </source>
</reference>
<dbReference type="PIRSF" id="PIRSF029394">
    <property type="entry name" value="UCP029394"/>
    <property type="match status" value="1"/>
</dbReference>
<dbReference type="InterPro" id="IPR016918">
    <property type="entry name" value="UCP029394"/>
</dbReference>